<dbReference type="AlphaFoldDB" id="A0A8K0WM78"/>
<reference evidence="2" key="1">
    <citation type="journal article" date="2021" name="Nat. Commun.">
        <title>Genetic determinants of endophytism in the Arabidopsis root mycobiome.</title>
        <authorList>
            <person name="Mesny F."/>
            <person name="Miyauchi S."/>
            <person name="Thiergart T."/>
            <person name="Pickel B."/>
            <person name="Atanasova L."/>
            <person name="Karlsson M."/>
            <person name="Huettel B."/>
            <person name="Barry K.W."/>
            <person name="Haridas S."/>
            <person name="Chen C."/>
            <person name="Bauer D."/>
            <person name="Andreopoulos W."/>
            <person name="Pangilinan J."/>
            <person name="LaButti K."/>
            <person name="Riley R."/>
            <person name="Lipzen A."/>
            <person name="Clum A."/>
            <person name="Drula E."/>
            <person name="Henrissat B."/>
            <person name="Kohler A."/>
            <person name="Grigoriev I.V."/>
            <person name="Martin F.M."/>
            <person name="Hacquard S."/>
        </authorList>
    </citation>
    <scope>NUCLEOTIDE SEQUENCE</scope>
    <source>
        <strain evidence="2">MPI-CAGE-CH-0235</strain>
    </source>
</reference>
<proteinExistence type="predicted"/>
<dbReference type="OrthoDB" id="5428863at2759"/>
<feature type="domain" description="Heterokaryon incompatibility" evidence="1">
    <location>
        <begin position="262"/>
        <end position="402"/>
    </location>
</feature>
<dbReference type="PANTHER" id="PTHR33112">
    <property type="entry name" value="DOMAIN PROTEIN, PUTATIVE-RELATED"/>
    <property type="match status" value="1"/>
</dbReference>
<organism evidence="2 3">
    <name type="scientific">Stachybotrys elegans</name>
    <dbReference type="NCBI Taxonomy" id="80388"/>
    <lineage>
        <taxon>Eukaryota</taxon>
        <taxon>Fungi</taxon>
        <taxon>Dikarya</taxon>
        <taxon>Ascomycota</taxon>
        <taxon>Pezizomycotina</taxon>
        <taxon>Sordariomycetes</taxon>
        <taxon>Hypocreomycetidae</taxon>
        <taxon>Hypocreales</taxon>
        <taxon>Stachybotryaceae</taxon>
        <taxon>Stachybotrys</taxon>
    </lineage>
</organism>
<name>A0A8K0WM78_9HYPO</name>
<evidence type="ECO:0000313" key="2">
    <source>
        <dbReference type="EMBL" id="KAH7308405.1"/>
    </source>
</evidence>
<dbReference type="EMBL" id="JAGPNK010000015">
    <property type="protein sequence ID" value="KAH7308405.1"/>
    <property type="molecule type" value="Genomic_DNA"/>
</dbReference>
<dbReference type="PANTHER" id="PTHR33112:SF1">
    <property type="entry name" value="HETEROKARYON INCOMPATIBILITY DOMAIN-CONTAINING PROTEIN"/>
    <property type="match status" value="1"/>
</dbReference>
<dbReference type="Pfam" id="PF06985">
    <property type="entry name" value="HET"/>
    <property type="match status" value="1"/>
</dbReference>
<comment type="caution">
    <text evidence="2">The sequence shown here is derived from an EMBL/GenBank/DDBJ whole genome shotgun (WGS) entry which is preliminary data.</text>
</comment>
<gene>
    <name evidence="2" type="ORF">B0I35DRAFT_441853</name>
</gene>
<dbReference type="InterPro" id="IPR010730">
    <property type="entry name" value="HET"/>
</dbReference>
<keyword evidence="3" id="KW-1185">Reference proteome</keyword>
<accession>A0A8K0WM78</accession>
<dbReference type="Proteomes" id="UP000813444">
    <property type="component" value="Unassembled WGS sequence"/>
</dbReference>
<protein>
    <submittedName>
        <fullName evidence="2">Heterokaryon incompatibility protein-domain-containing protein</fullName>
    </submittedName>
</protein>
<evidence type="ECO:0000259" key="1">
    <source>
        <dbReference type="Pfam" id="PF06985"/>
    </source>
</evidence>
<sequence>MSADLRIDVRQAIRYYHDSIEGQVRSRKRKQIHNELDVDVPPSATRGPNFERTYGHLTIGYAAECTRGDLCGRCRAIDFSIFDQHEIKLPPDGLPLLALGQLTAETETSTCELCRLFAAVRIPREPLVGHSKKGYHLRAFHSTAMCGHGPKSGRRGVLLKVVTGGPRKRLTEFFPRSACMVGASIVCVAPPHAENEEVHSLHGSMLQTKRISYDHVRDWLHHCNNHHIPGNCALSTCRQGRPLRVIDCDKRRVVNYRPEYKYFALSYVWGSSKQESSTTCSMTVEGALQDSVPPVIEDAMAAVIRLGGCYLWVDKYCINQQGDKEKHNQISIMDDIYEAAYATIIAAPGEGERAGLPGVSIPRRLQPAAVIGQRLLVSTHLPQVYYHIRQSEWITRGWTYQEVLLSRRCLIFTDAQVYFACRSMTCSEALPRTPQARKETSPNGFTMMSRDILGSEDDVLGVVGLRAFSSLLEQYTARNLSFETDAINAFRGVLARTPFRSFWGIPLAHHVIQGESPRMLEAAFARGLYWKPAYVNETWRYISLKRRPQFPSWSWAGWTGPSTYNAHNEFDDIFSNLSSKKLHQEYWDILLDGPSHDTKFWVQGDGERLALERVLSYTNSACVTGPFKAVIVEARVF</sequence>
<evidence type="ECO:0000313" key="3">
    <source>
        <dbReference type="Proteomes" id="UP000813444"/>
    </source>
</evidence>